<dbReference type="Pfam" id="PF14033">
    <property type="entry name" value="DUF4246"/>
    <property type="match status" value="1"/>
</dbReference>
<reference evidence="4 5" key="1">
    <citation type="submission" date="2016-10" db="EMBL/GenBank/DDBJ databases">
        <title>Genome sequence of the basidiomycete white-rot fungus Trametes pubescens.</title>
        <authorList>
            <person name="Makela M.R."/>
            <person name="Granchi Z."/>
            <person name="Peng M."/>
            <person name="De Vries R.P."/>
            <person name="Grigoriev I."/>
            <person name="Riley R."/>
            <person name="Hilden K."/>
        </authorList>
    </citation>
    <scope>NUCLEOTIDE SEQUENCE [LARGE SCALE GENOMIC DNA]</scope>
    <source>
        <strain evidence="4 5">FBCC735</strain>
    </source>
</reference>
<comment type="caution">
    <text evidence="4">The sequence shown here is derived from an EMBL/GenBank/DDBJ whole genome shotgun (WGS) entry which is preliminary data.</text>
</comment>
<dbReference type="OMA" id="ETHKINC"/>
<dbReference type="STRING" id="154538.A0A1M2V4Q2"/>
<accession>A0A1M2V4Q2</accession>
<evidence type="ECO:0000313" key="5">
    <source>
        <dbReference type="Proteomes" id="UP000184267"/>
    </source>
</evidence>
<sequence length="590" mass="66992">MARTSQIRQAALAAGAPDDAPPPEFPSPFVFNNREPITLVELRMRRFSGIIRAKPDWWEKVRDAELVAKWRAEMVEQDRVSVDSLWSGEGRFDYGSGEKQWPRDPLTDAQLDYIFTQLKHEADKRDPATGIYAAAVPKVYESRSLVPADLKTAFVSGMSVLENVPDDKKDWHPGSNEQVLDLVHPSLYCLRIGHSYVRTPSAPAGANPVHVVTEEEYNSQRPDFEKYRDNDAGYAISPLYQWLPTDFAVSETGDVKALSYINNLHPIQHRTLYPAISSILSRFVPLFERVLSDTLSPEPPLAITVDPYQWYSHVPDYSDNGEAADGEMDGWEKWDREMKWPHVPDPEPFSPPKDKGRVELKLGGRTVQVIVKLANIVLTPEHPKYPGGSWHVEGMANEKIVATGLYYYTSENITESKLDFRTVVGDGSENGVWMRYEQSDDKGYHTVYGFGGRDALNQELGHIVAEEDKCIAFPNIYQHRVDDFELTDPTRPGHRKILCFFLVDPLTRILSTTDVPPQQAEWSMAEMLQVPAMQGLPVELFDMVADYATSGTMSRQEAEEHRKGLMAERANFVMQHNEEVFELEFNMCEH</sequence>
<dbReference type="OrthoDB" id="415532at2759"/>
<dbReference type="InterPro" id="IPR049207">
    <property type="entry name" value="DUF4246_N"/>
</dbReference>
<dbReference type="PANTHER" id="PTHR33119">
    <property type="entry name" value="IFI3P"/>
    <property type="match status" value="1"/>
</dbReference>
<dbReference type="Proteomes" id="UP000184267">
    <property type="component" value="Unassembled WGS sequence"/>
</dbReference>
<dbReference type="InterPro" id="IPR049192">
    <property type="entry name" value="DUF4246_C"/>
</dbReference>
<evidence type="ECO:0000259" key="3">
    <source>
        <dbReference type="Pfam" id="PF21666"/>
    </source>
</evidence>
<feature type="domain" description="DUF4246" evidence="3">
    <location>
        <begin position="25"/>
        <end position="73"/>
    </location>
</feature>
<dbReference type="AlphaFoldDB" id="A0A1M2V4Q2"/>
<feature type="region of interest" description="Disordered" evidence="1">
    <location>
        <begin position="1"/>
        <end position="26"/>
    </location>
</feature>
<evidence type="ECO:0000313" key="4">
    <source>
        <dbReference type="EMBL" id="OJT02590.1"/>
    </source>
</evidence>
<dbReference type="PANTHER" id="PTHR33119:SF1">
    <property type="entry name" value="FE2OG DIOXYGENASE DOMAIN-CONTAINING PROTEIN"/>
    <property type="match status" value="1"/>
</dbReference>
<protein>
    <submittedName>
        <fullName evidence="4">Uncharacterized protein</fullName>
    </submittedName>
</protein>
<name>A0A1M2V4Q2_TRAPU</name>
<keyword evidence="5" id="KW-1185">Reference proteome</keyword>
<dbReference type="InterPro" id="IPR025340">
    <property type="entry name" value="DUF4246"/>
</dbReference>
<gene>
    <name evidence="4" type="ORF">TRAPUB_6854</name>
</gene>
<evidence type="ECO:0000259" key="2">
    <source>
        <dbReference type="Pfam" id="PF14033"/>
    </source>
</evidence>
<proteinExistence type="predicted"/>
<feature type="domain" description="DUF4246" evidence="2">
    <location>
        <begin position="109"/>
        <end position="524"/>
    </location>
</feature>
<dbReference type="EMBL" id="MNAD01001660">
    <property type="protein sequence ID" value="OJT02590.1"/>
    <property type="molecule type" value="Genomic_DNA"/>
</dbReference>
<organism evidence="4 5">
    <name type="scientific">Trametes pubescens</name>
    <name type="common">White-rot fungus</name>
    <dbReference type="NCBI Taxonomy" id="154538"/>
    <lineage>
        <taxon>Eukaryota</taxon>
        <taxon>Fungi</taxon>
        <taxon>Dikarya</taxon>
        <taxon>Basidiomycota</taxon>
        <taxon>Agaricomycotina</taxon>
        <taxon>Agaricomycetes</taxon>
        <taxon>Polyporales</taxon>
        <taxon>Polyporaceae</taxon>
        <taxon>Trametes</taxon>
    </lineage>
</organism>
<evidence type="ECO:0000256" key="1">
    <source>
        <dbReference type="SAM" id="MobiDB-lite"/>
    </source>
</evidence>
<dbReference type="Pfam" id="PF21666">
    <property type="entry name" value="DUF4246_N"/>
    <property type="match status" value="1"/>
</dbReference>